<dbReference type="EMBL" id="GBXI01010947">
    <property type="protein sequence ID" value="JAD03345.1"/>
    <property type="molecule type" value="Transcribed_RNA"/>
</dbReference>
<evidence type="ECO:0000256" key="5">
    <source>
        <dbReference type="ARBA" id="ARBA00023136"/>
    </source>
</evidence>
<feature type="transmembrane region" description="Helical" evidence="6">
    <location>
        <begin position="235"/>
        <end position="254"/>
    </location>
</feature>
<accession>A0A0A1WXY1</accession>
<name>A0A0A1WXY1_ZEUCU</name>
<evidence type="ECO:0000256" key="1">
    <source>
        <dbReference type="ARBA" id="ARBA00004141"/>
    </source>
</evidence>
<reference evidence="8" key="1">
    <citation type="submission" date="2014-11" db="EMBL/GenBank/DDBJ databases">
        <authorList>
            <person name="Geib S."/>
        </authorList>
    </citation>
    <scope>NUCLEOTIDE SEQUENCE</scope>
</reference>
<comment type="similarity">
    <text evidence="2">Belongs to the peptidase S54 family.</text>
</comment>
<evidence type="ECO:0000313" key="8">
    <source>
        <dbReference type="EMBL" id="JAD03345.1"/>
    </source>
</evidence>
<dbReference type="SUPFAM" id="SSF144091">
    <property type="entry name" value="Rhomboid-like"/>
    <property type="match status" value="1"/>
</dbReference>
<comment type="subcellular location">
    <subcellularLocation>
        <location evidence="1">Membrane</location>
        <topology evidence="1">Multi-pass membrane protein</topology>
    </subcellularLocation>
</comment>
<proteinExistence type="inferred from homology"/>
<evidence type="ECO:0000256" key="2">
    <source>
        <dbReference type="ARBA" id="ARBA00009045"/>
    </source>
</evidence>
<dbReference type="PANTHER" id="PTHR45840">
    <property type="entry name" value="RHOMBOID-RELATED PROTEIN"/>
    <property type="match status" value="1"/>
</dbReference>
<dbReference type="GO" id="GO:0016020">
    <property type="term" value="C:membrane"/>
    <property type="evidence" value="ECO:0007669"/>
    <property type="project" value="UniProtKB-SubCell"/>
</dbReference>
<sequence length="264" mass="29471">MKRSFGACLTCGRKKLSGADGCPKREHRACVPPEHATPPGTEQLLWPCDITPVSSITSVEFGERGARYSWRIPWFLIVTSCVQLSVYFIANECLTQRLMLIPGHPDEIWRYFTYTLLHSDLMHLLLNVSLQCLIGFCLECEQHHWRVALIYVAGGVAGSLVTAYLQPELSLLGASACVYALLTSHVPHLVLNFRQLPFRYLRIVSLLILCLTDVTLTVYHLLAKHNLNPRICVEAHIAGAVTGLSLGLLLFGLAKRHYGPHCLL</sequence>
<dbReference type="InterPro" id="IPR022764">
    <property type="entry name" value="Peptidase_S54_rhomboid_dom"/>
</dbReference>
<dbReference type="AlphaFoldDB" id="A0A0A1WXY1"/>
<reference evidence="8" key="2">
    <citation type="journal article" date="2015" name="Gigascience">
        <title>Reconstructing a comprehensive transcriptome assembly of a white-pupal translocated strain of the pest fruit fly Bactrocera cucurbitae.</title>
        <authorList>
            <person name="Sim S.B."/>
            <person name="Calla B."/>
            <person name="Hall B."/>
            <person name="DeRego T."/>
            <person name="Geib S.M."/>
        </authorList>
    </citation>
    <scope>NUCLEOTIDE SEQUENCE</scope>
</reference>
<evidence type="ECO:0000256" key="4">
    <source>
        <dbReference type="ARBA" id="ARBA00022989"/>
    </source>
</evidence>
<feature type="transmembrane region" description="Helical" evidence="6">
    <location>
        <begin position="203"/>
        <end position="223"/>
    </location>
</feature>
<feature type="transmembrane region" description="Helical" evidence="6">
    <location>
        <begin position="145"/>
        <end position="165"/>
    </location>
</feature>
<feature type="transmembrane region" description="Helical" evidence="6">
    <location>
        <begin position="171"/>
        <end position="191"/>
    </location>
</feature>
<keyword evidence="5 6" id="KW-0472">Membrane</keyword>
<dbReference type="MEROPS" id="S54.A09"/>
<dbReference type="InterPro" id="IPR035952">
    <property type="entry name" value="Rhomboid-like_sf"/>
</dbReference>
<evidence type="ECO:0000256" key="3">
    <source>
        <dbReference type="ARBA" id="ARBA00022692"/>
    </source>
</evidence>
<keyword evidence="3 6" id="KW-0812">Transmembrane</keyword>
<evidence type="ECO:0000259" key="7">
    <source>
        <dbReference type="Pfam" id="PF01694"/>
    </source>
</evidence>
<dbReference type="Pfam" id="PF01694">
    <property type="entry name" value="Rhomboid"/>
    <property type="match status" value="1"/>
</dbReference>
<keyword evidence="4 6" id="KW-1133">Transmembrane helix</keyword>
<dbReference type="Gene3D" id="1.20.1540.10">
    <property type="entry name" value="Rhomboid-like"/>
    <property type="match status" value="1"/>
</dbReference>
<dbReference type="OrthoDB" id="418595at2759"/>
<feature type="transmembrane region" description="Helical" evidence="6">
    <location>
        <begin position="72"/>
        <end position="90"/>
    </location>
</feature>
<feature type="transmembrane region" description="Helical" evidence="6">
    <location>
        <begin position="121"/>
        <end position="138"/>
    </location>
</feature>
<protein>
    <submittedName>
        <fullName evidence="8">Rhomboid-related protein 1</fullName>
    </submittedName>
</protein>
<dbReference type="GO" id="GO:0004252">
    <property type="term" value="F:serine-type endopeptidase activity"/>
    <property type="evidence" value="ECO:0007669"/>
    <property type="project" value="InterPro"/>
</dbReference>
<gene>
    <name evidence="8" type="primary">rom-1</name>
    <name evidence="8" type="ORF">g.15852</name>
</gene>
<feature type="domain" description="Peptidase S54 rhomboid" evidence="7">
    <location>
        <begin position="106"/>
        <end position="251"/>
    </location>
</feature>
<organism evidence="8">
    <name type="scientific">Zeugodacus cucurbitae</name>
    <name type="common">Melon fruit fly</name>
    <name type="synonym">Bactrocera cucurbitae</name>
    <dbReference type="NCBI Taxonomy" id="28588"/>
    <lineage>
        <taxon>Eukaryota</taxon>
        <taxon>Metazoa</taxon>
        <taxon>Ecdysozoa</taxon>
        <taxon>Arthropoda</taxon>
        <taxon>Hexapoda</taxon>
        <taxon>Insecta</taxon>
        <taxon>Pterygota</taxon>
        <taxon>Neoptera</taxon>
        <taxon>Endopterygota</taxon>
        <taxon>Diptera</taxon>
        <taxon>Brachycera</taxon>
        <taxon>Muscomorpha</taxon>
        <taxon>Tephritoidea</taxon>
        <taxon>Tephritidae</taxon>
        <taxon>Zeugodacus</taxon>
        <taxon>Zeugodacus</taxon>
    </lineage>
</organism>
<dbReference type="InterPro" id="IPR051739">
    <property type="entry name" value="Rhomboid_IM_Serine_Proteases"/>
</dbReference>
<dbReference type="PANTHER" id="PTHR45840:SF10">
    <property type="entry name" value="RHOMBOID PROTEASE"/>
    <property type="match status" value="1"/>
</dbReference>
<evidence type="ECO:0000256" key="6">
    <source>
        <dbReference type="SAM" id="Phobius"/>
    </source>
</evidence>